<feature type="repeat" description="RCC1" evidence="3">
    <location>
        <begin position="155"/>
        <end position="207"/>
    </location>
</feature>
<dbReference type="Gene3D" id="1.10.510.10">
    <property type="entry name" value="Transferase(Phosphotransferase) domain 1"/>
    <property type="match status" value="1"/>
</dbReference>
<keyword evidence="2" id="KW-1015">Disulfide bond</keyword>
<evidence type="ECO:0000256" key="4">
    <source>
        <dbReference type="SAM" id="Phobius"/>
    </source>
</evidence>
<dbReference type="SMART" id="SM00181">
    <property type="entry name" value="EGF"/>
    <property type="match status" value="4"/>
</dbReference>
<dbReference type="PROSITE" id="PS00626">
    <property type="entry name" value="RCC1_2"/>
    <property type="match status" value="3"/>
</dbReference>
<feature type="repeat" description="RCC1" evidence="3">
    <location>
        <begin position="651"/>
        <end position="711"/>
    </location>
</feature>
<evidence type="ECO:0000256" key="3">
    <source>
        <dbReference type="PROSITE-ProRule" id="PRU00235"/>
    </source>
</evidence>
<feature type="disulfide bond" evidence="2">
    <location>
        <begin position="981"/>
        <end position="990"/>
    </location>
</feature>
<feature type="disulfide bond" evidence="2">
    <location>
        <begin position="941"/>
        <end position="950"/>
    </location>
</feature>
<keyword evidence="1" id="KW-0677">Repeat</keyword>
<dbReference type="PANTHER" id="PTHR22870">
    <property type="entry name" value="REGULATOR OF CHROMOSOME CONDENSATION"/>
    <property type="match status" value="1"/>
</dbReference>
<dbReference type="SUPFAM" id="SSF56112">
    <property type="entry name" value="Protein kinase-like (PK-like)"/>
    <property type="match status" value="1"/>
</dbReference>
<dbReference type="InterPro" id="IPR001245">
    <property type="entry name" value="Ser-Thr/Tyr_kinase_cat_dom"/>
</dbReference>
<feature type="domain" description="Protein kinase" evidence="5">
    <location>
        <begin position="1081"/>
        <end position="1348"/>
    </location>
</feature>
<dbReference type="InterPro" id="IPR000408">
    <property type="entry name" value="Reg_chr_condens"/>
</dbReference>
<feature type="repeat" description="RCC1" evidence="3">
    <location>
        <begin position="712"/>
        <end position="774"/>
    </location>
</feature>
<dbReference type="PROSITE" id="PS50011">
    <property type="entry name" value="PROTEIN_KINASE_DOM"/>
    <property type="match status" value="1"/>
</dbReference>
<sequence length="1353" mass="146262">MPPCLHSHISLTITAILSLFLFLFLIVVPHSIRTSPTDDDCFFGFGLNAHDAFAVGNAENIQIPSHIAWGALHKRRIISIGAGFSYSIAIDDAGNVYSFGSTKNNVLGYPEVTPKSRPSLITSLSINGHPRMVMSPIVDVISGAYRSFVRESESGFWYAFGSNWAFSLGDGTDHSRESPVFVSLSAEHRNISSIAVGFSHTTFITAQGEMFALGDCSLGQCGIEGIVQGGLRFPQLVNTSVVVGEHDRIVKIVAGASHNLVLTAQGEIIGFGNNFYGQAGAGNLQLQVRTPTPINMTGIVPRLTEASDERIVKIASGEYHNLILTSRSRLFCFGHSLFGQCTTTEASTFTPTEITHIPGLVGKISDVACGGAYSLLISLESNTLFVFGDNFVELPNLGAFIRTPAEIHVSHLLSPNENITKVATGYQHALLLTSTGRLLSMGRNSDGCLGLGVNDGLSYLPRLVNTFGALRGSPVTHLSSLGDHIVYLDANGTCLASGACEFGQCMDATTRSRPSVEEIALKKKIYAIATGEDHTLLLTSDGQIFAGGLDSNGQLGSNTGASMLTVPTLIDDLVDVKIIQIDSGSHHSVVLSSDGIAFGFGTNGFGETGCGCDEENVRIPAPVVDSRGLPVTGVIAISCGSSHNLLLMANHSLWSWGNNYFGKLGSHEISSDEQSSSHIVSVYLGNHIDATDDYIAKISAGGAHSLILSTKGVVLSWGYNELGACGLSKNVSSTIVPFPQKVDLSHILLLAENPHDHITDISAGTSHSLLLSAHGIIIGFGNNENYATGTGRLGELITYLPSLVNTSLLPPLGESQLKFMRIYAGKERSFISFCEDTRCGGLSSLHPQVCSGRGVCASNGMCDCLDGYTGAECEHAICNGEAPGPNLCSGHGDCSHPDICICQPNYSGRWCELPLCYNLTQGSPEVCSRRGVCSDVNTCSCKPGFYGSECENEFNCHGKFQSDTNVCSGRGLCLRDGSCKCDQNYTGEECQLNISTIIQVSLAVGFALLLLACIVITTVTLFCCARQHRRYKRASHEKELTKQLLQGFVRDAEMDMLDEDSKRANLIVKKAMLEVDFKELRDMTKIAVGGSGAAVFRATWNESTVAVKLFRCTPSSQNDSQFFERFENELSLMGTLRHRNIVTFLGCSLAFPRMSIITEFCENGSIENMIQNGSLSKTSSTQRLRMLLDIAEGCAYLHSRGVIHRDLKCANVLVDEHNVCKLTDFGLSKYTTDAQRAHTSGIGTSYYIAVECWNGDGLYSESIDTYSFGILCMELLLCRMCPFPQADTLNVLQIRERAAVDPLFRPDLSVLPSHFGFLKWMLQSCWDHDSSKRPPFRDVVKILKSSLYDVDER</sequence>
<dbReference type="SMART" id="SM00220">
    <property type="entry name" value="S_TKc"/>
    <property type="match status" value="1"/>
</dbReference>
<evidence type="ECO:0008006" key="8">
    <source>
        <dbReference type="Google" id="ProtNLM"/>
    </source>
</evidence>
<protein>
    <recommendedName>
        <fullName evidence="8">Protein kinase domain-containing protein</fullName>
    </recommendedName>
</protein>
<dbReference type="Gene3D" id="2.10.25.10">
    <property type="entry name" value="Laminin"/>
    <property type="match status" value="4"/>
</dbReference>
<proteinExistence type="predicted"/>
<feature type="repeat" description="RCC1" evidence="3">
    <location>
        <begin position="328"/>
        <end position="380"/>
    </location>
</feature>
<feature type="repeat" description="RCC1" evidence="3">
    <location>
        <begin position="595"/>
        <end position="650"/>
    </location>
</feature>
<evidence type="ECO:0000256" key="1">
    <source>
        <dbReference type="ARBA" id="ARBA00022737"/>
    </source>
</evidence>
<dbReference type="Pfam" id="PF00415">
    <property type="entry name" value="RCC1"/>
    <property type="match status" value="2"/>
</dbReference>
<feature type="repeat" description="RCC1" evidence="3">
    <location>
        <begin position="436"/>
        <end position="491"/>
    </location>
</feature>
<dbReference type="Pfam" id="PF23106">
    <property type="entry name" value="EGF_Teneurin"/>
    <property type="match status" value="2"/>
</dbReference>
<comment type="caution">
    <text evidence="2">Lacks conserved residue(s) required for the propagation of feature annotation.</text>
</comment>
<feature type="domain" description="EGF-like" evidence="6">
    <location>
        <begin position="918"/>
        <end position="951"/>
    </location>
</feature>
<dbReference type="Pfam" id="PF07714">
    <property type="entry name" value="PK_Tyr_Ser-Thr"/>
    <property type="match status" value="1"/>
</dbReference>
<organism evidence="7">
    <name type="scientific">Percolomonas cosmopolitus</name>
    <dbReference type="NCBI Taxonomy" id="63605"/>
    <lineage>
        <taxon>Eukaryota</taxon>
        <taxon>Discoba</taxon>
        <taxon>Heterolobosea</taxon>
        <taxon>Tetramitia</taxon>
        <taxon>Eutetramitia</taxon>
        <taxon>Percolomonadidae</taxon>
        <taxon>Percolomonas</taxon>
    </lineage>
</organism>
<dbReference type="InterPro" id="IPR000742">
    <property type="entry name" value="EGF"/>
</dbReference>
<dbReference type="EMBL" id="HBGD01000651">
    <property type="protein sequence ID" value="CAD9077279.1"/>
    <property type="molecule type" value="Transcribed_RNA"/>
</dbReference>
<gene>
    <name evidence="7" type="ORF">PCOS0759_LOCUS510</name>
</gene>
<accession>A0A7S1KM06</accession>
<dbReference type="PROSITE" id="PS00108">
    <property type="entry name" value="PROTEIN_KINASE_ST"/>
    <property type="match status" value="1"/>
</dbReference>
<feature type="disulfide bond" evidence="2">
    <location>
        <begin position="902"/>
        <end position="911"/>
    </location>
</feature>
<dbReference type="InterPro" id="IPR011009">
    <property type="entry name" value="Kinase-like_dom_sf"/>
</dbReference>
<dbReference type="PRINTS" id="PR00633">
    <property type="entry name" value="RCCNDNSATION"/>
</dbReference>
<feature type="repeat" description="RCC1" evidence="3">
    <location>
        <begin position="94"/>
        <end position="153"/>
    </location>
</feature>
<feature type="transmembrane region" description="Helical" evidence="4">
    <location>
        <begin position="12"/>
        <end position="32"/>
    </location>
</feature>
<dbReference type="Pfam" id="PF13540">
    <property type="entry name" value="RCC1_2"/>
    <property type="match status" value="4"/>
</dbReference>
<feature type="repeat" description="RCC1" evidence="3">
    <location>
        <begin position="266"/>
        <end position="327"/>
    </location>
</feature>
<feature type="domain" description="EGF-like" evidence="6">
    <location>
        <begin position="952"/>
        <end position="991"/>
    </location>
</feature>
<dbReference type="InterPro" id="IPR000719">
    <property type="entry name" value="Prot_kinase_dom"/>
</dbReference>
<dbReference type="GO" id="GO:0004672">
    <property type="term" value="F:protein kinase activity"/>
    <property type="evidence" value="ECO:0007669"/>
    <property type="project" value="InterPro"/>
</dbReference>
<dbReference type="GO" id="GO:0005524">
    <property type="term" value="F:ATP binding"/>
    <property type="evidence" value="ECO:0007669"/>
    <property type="project" value="InterPro"/>
</dbReference>
<dbReference type="Gene3D" id="3.30.200.20">
    <property type="entry name" value="Phosphorylase Kinase, domain 1"/>
    <property type="match status" value="1"/>
</dbReference>
<evidence type="ECO:0000256" key="2">
    <source>
        <dbReference type="PROSITE-ProRule" id="PRU00076"/>
    </source>
</evidence>
<dbReference type="SUPFAM" id="SSF50985">
    <property type="entry name" value="RCC1/BLIP-II"/>
    <property type="match status" value="4"/>
</dbReference>
<evidence type="ECO:0000259" key="5">
    <source>
        <dbReference type="PROSITE" id="PS50011"/>
    </source>
</evidence>
<keyword evidence="4" id="KW-0812">Transmembrane</keyword>
<dbReference type="Gene3D" id="2.130.10.30">
    <property type="entry name" value="Regulator of chromosome condensation 1/beta-lactamase-inhibitor protein II"/>
    <property type="match status" value="4"/>
</dbReference>
<feature type="repeat" description="RCC1" evidence="3">
    <location>
        <begin position="208"/>
        <end position="265"/>
    </location>
</feature>
<evidence type="ECO:0000313" key="7">
    <source>
        <dbReference type="EMBL" id="CAD9077279.1"/>
    </source>
</evidence>
<dbReference type="PANTHER" id="PTHR22870:SF408">
    <property type="entry name" value="OS09G0560450 PROTEIN"/>
    <property type="match status" value="1"/>
</dbReference>
<dbReference type="InterPro" id="IPR009091">
    <property type="entry name" value="RCC1/BLIP-II"/>
</dbReference>
<keyword evidence="4" id="KW-0472">Membrane</keyword>
<feature type="domain" description="EGF-like" evidence="6">
    <location>
        <begin position="874"/>
        <end position="912"/>
    </location>
</feature>
<dbReference type="PROSITE" id="PS50026">
    <property type="entry name" value="EGF_3"/>
    <property type="match status" value="3"/>
</dbReference>
<evidence type="ECO:0000259" key="6">
    <source>
        <dbReference type="PROSITE" id="PS50026"/>
    </source>
</evidence>
<dbReference type="PROSITE" id="PS00022">
    <property type="entry name" value="EGF_1"/>
    <property type="match status" value="3"/>
</dbReference>
<keyword evidence="2" id="KW-0245">EGF-like domain</keyword>
<reference evidence="7" key="1">
    <citation type="submission" date="2021-01" db="EMBL/GenBank/DDBJ databases">
        <authorList>
            <person name="Corre E."/>
            <person name="Pelletier E."/>
            <person name="Niang G."/>
            <person name="Scheremetjew M."/>
            <person name="Finn R."/>
            <person name="Kale V."/>
            <person name="Holt S."/>
            <person name="Cochrane G."/>
            <person name="Meng A."/>
            <person name="Brown T."/>
            <person name="Cohen L."/>
        </authorList>
    </citation>
    <scope>NUCLEOTIDE SEQUENCE</scope>
    <source>
        <strain evidence="7">WS</strain>
    </source>
</reference>
<dbReference type="PROSITE" id="PS50012">
    <property type="entry name" value="RCC1_3"/>
    <property type="match status" value="11"/>
</dbReference>
<feature type="repeat" description="RCC1" evidence="3">
    <location>
        <begin position="542"/>
        <end position="594"/>
    </location>
</feature>
<name>A0A7S1KM06_9EUKA</name>
<feature type="repeat" description="RCC1" evidence="3">
    <location>
        <begin position="382"/>
        <end position="435"/>
    </location>
</feature>
<feature type="transmembrane region" description="Helical" evidence="4">
    <location>
        <begin position="1000"/>
        <end position="1025"/>
    </location>
</feature>
<keyword evidence="4" id="KW-1133">Transmembrane helix</keyword>
<dbReference type="InterPro" id="IPR051210">
    <property type="entry name" value="Ub_ligase/GEF_domain"/>
</dbReference>
<dbReference type="InterPro" id="IPR008271">
    <property type="entry name" value="Ser/Thr_kinase_AS"/>
</dbReference>
<dbReference type="PROSITE" id="PS01186">
    <property type="entry name" value="EGF_2"/>
    <property type="match status" value="1"/>
</dbReference>